<gene>
    <name evidence="1" type="ORF">PJF56_02515</name>
</gene>
<evidence type="ECO:0000313" key="1">
    <source>
        <dbReference type="EMBL" id="MDJ1177730.1"/>
    </source>
</evidence>
<organism evidence="1 2">
    <name type="scientific">Roseofilum halophilum BLCC-M91</name>
    <dbReference type="NCBI Taxonomy" id="3022259"/>
    <lineage>
        <taxon>Bacteria</taxon>
        <taxon>Bacillati</taxon>
        <taxon>Cyanobacteriota</taxon>
        <taxon>Cyanophyceae</taxon>
        <taxon>Desertifilales</taxon>
        <taxon>Desertifilaceae</taxon>
        <taxon>Roseofilum</taxon>
        <taxon>Roseofilum halophilum</taxon>
    </lineage>
</organism>
<protein>
    <submittedName>
        <fullName evidence="1">GIY-YIG nuclease family protein</fullName>
    </submittedName>
</protein>
<dbReference type="Proteomes" id="UP001231370">
    <property type="component" value="Unassembled WGS sequence"/>
</dbReference>
<name>A0ABT7BEX8_9CYAN</name>
<keyword evidence="2" id="KW-1185">Reference proteome</keyword>
<proteinExistence type="predicted"/>
<dbReference type="InterPro" id="IPR049578">
    <property type="entry name" value="CAXIP1-like_GIY-YIG_dom"/>
</dbReference>
<sequence length="179" mass="20953">MSSPFTISPLANLDYIPYVDDRGKFPEQFSKQIGVYAIFDENKILQLVHYSRDIYLSLKQHMVRQPQACYWVKAYVIEKPNRSHLEQIKEAWIAENDSIPQGNGEAFSQWTDPIDAKVSMTDEEKETYEKSDELGQMKLLKNVARRVQAEILERLEPRNIQDSFRFNPKLKEKGLLDLK</sequence>
<dbReference type="EMBL" id="JAQPOK010000016">
    <property type="protein sequence ID" value="MDJ1177730.1"/>
    <property type="molecule type" value="Genomic_DNA"/>
</dbReference>
<comment type="caution">
    <text evidence="1">The sequence shown here is derived from an EMBL/GenBank/DDBJ whole genome shotgun (WGS) entry which is preliminary data.</text>
</comment>
<reference evidence="1 2" key="1">
    <citation type="submission" date="2023-01" db="EMBL/GenBank/DDBJ databases">
        <title>Novel diversity within Roseofilum (Cyanobacteria; Desertifilaceae) from marine benthic mats with descriptions of four novel species.</title>
        <authorList>
            <person name="Wang Y."/>
            <person name="Berthold D.E."/>
            <person name="Hu J."/>
            <person name="Lefler F.W."/>
            <person name="Laughinghouse H.D. IV."/>
        </authorList>
    </citation>
    <scope>NUCLEOTIDE SEQUENCE [LARGE SCALE GENOMIC DNA]</scope>
    <source>
        <strain evidence="1 2">BLCC-M91</strain>
    </source>
</reference>
<dbReference type="RefSeq" id="WP_283761058.1">
    <property type="nucleotide sequence ID" value="NZ_JAQPOK010000016.1"/>
</dbReference>
<evidence type="ECO:0000313" key="2">
    <source>
        <dbReference type="Proteomes" id="UP001231370"/>
    </source>
</evidence>
<dbReference type="CDD" id="cd10450">
    <property type="entry name" value="GIY-YIG_AtGrxS16_like"/>
    <property type="match status" value="1"/>
</dbReference>
<accession>A0ABT7BEX8</accession>